<evidence type="ECO:0000259" key="1">
    <source>
        <dbReference type="Pfam" id="PF18297"/>
    </source>
</evidence>
<dbReference type="InterPro" id="IPR059101">
    <property type="entry name" value="NFACT-R_2"/>
</dbReference>
<organism evidence="2">
    <name type="scientific">Candidatus Tenderia electrophaga</name>
    <dbReference type="NCBI Taxonomy" id="1748243"/>
    <lineage>
        <taxon>Bacteria</taxon>
        <taxon>Pseudomonadati</taxon>
        <taxon>Pseudomonadota</taxon>
        <taxon>Gammaproteobacteria</taxon>
        <taxon>Candidatus Tenderiales</taxon>
        <taxon>Candidatus Tenderiaceae</taxon>
        <taxon>Candidatus Tenderia</taxon>
    </lineage>
</organism>
<feature type="domain" description="NFACT protein RNA binding" evidence="1">
    <location>
        <begin position="1"/>
        <end position="81"/>
    </location>
</feature>
<gene>
    <name evidence="2" type="ORF">ENJ65_01390</name>
</gene>
<dbReference type="AlphaFoldDB" id="A0A832J7L8"/>
<dbReference type="EMBL" id="DRNF01000090">
    <property type="protein sequence ID" value="HHJ80268.1"/>
    <property type="molecule type" value="Genomic_DNA"/>
</dbReference>
<protein>
    <recommendedName>
        <fullName evidence="1">NFACT protein RNA binding domain-containing protein</fullName>
    </recommendedName>
</protein>
<proteinExistence type="predicted"/>
<sequence length="82" mass="9166">MEGYKKRFPYLYCHSHPGPLVLVDGEQLSDEEVALAARITARFGQAKNAAEAVVHFVTTDGLETPYTIAPLNSDDLPQEWYI</sequence>
<evidence type="ECO:0000313" key="2">
    <source>
        <dbReference type="EMBL" id="HHJ80268.1"/>
    </source>
</evidence>
<comment type="caution">
    <text evidence="2">The sequence shown here is derived from an EMBL/GenBank/DDBJ whole genome shotgun (WGS) entry which is preliminary data.</text>
</comment>
<accession>A0A832J7L8</accession>
<dbReference type="Pfam" id="PF18297">
    <property type="entry name" value="NFACT-R_2"/>
    <property type="match status" value="1"/>
</dbReference>
<dbReference type="Proteomes" id="UP000885832">
    <property type="component" value="Unassembled WGS sequence"/>
</dbReference>
<name>A0A832J7L8_9GAMM</name>
<reference evidence="2" key="1">
    <citation type="journal article" date="2020" name="mSystems">
        <title>Genome- and Community-Level Interaction Insights into Carbon Utilization and Element Cycling Functions of Hydrothermarchaeota in Hydrothermal Sediment.</title>
        <authorList>
            <person name="Zhou Z."/>
            <person name="Liu Y."/>
            <person name="Xu W."/>
            <person name="Pan J."/>
            <person name="Luo Z.H."/>
            <person name="Li M."/>
        </authorList>
    </citation>
    <scope>NUCLEOTIDE SEQUENCE [LARGE SCALE GENOMIC DNA]</scope>
    <source>
        <strain evidence="2">HyVt-505</strain>
    </source>
</reference>